<evidence type="ECO:0000313" key="3">
    <source>
        <dbReference type="Proteomes" id="UP000430404"/>
    </source>
</evidence>
<protein>
    <submittedName>
        <fullName evidence="2">Uncharacterized protein</fullName>
    </submittedName>
</protein>
<evidence type="ECO:0000256" key="1">
    <source>
        <dbReference type="SAM" id="MobiDB-lite"/>
    </source>
</evidence>
<feature type="compositionally biased region" description="Basic and acidic residues" evidence="1">
    <location>
        <begin position="114"/>
        <end position="124"/>
    </location>
</feature>
<proteinExistence type="predicted"/>
<evidence type="ECO:0000313" key="2">
    <source>
        <dbReference type="EMBL" id="VXA58248.1"/>
    </source>
</evidence>
<reference evidence="2 3" key="1">
    <citation type="submission" date="2019-10" db="EMBL/GenBank/DDBJ databases">
        <authorList>
            <person name="Karimi E."/>
        </authorList>
    </citation>
    <scope>NUCLEOTIDE SEQUENCE [LARGE SCALE GENOMIC DNA]</scope>
    <source>
        <strain evidence="2">Acinetobacter sp. 8BE</strain>
    </source>
</reference>
<dbReference type="EMBL" id="CABWKZ010000056">
    <property type="protein sequence ID" value="VXA58248.1"/>
    <property type="molecule type" value="Genomic_DNA"/>
</dbReference>
<dbReference type="Proteomes" id="UP000430404">
    <property type="component" value="Unassembled WGS sequence"/>
</dbReference>
<dbReference type="RefSeq" id="WP_159724388.1">
    <property type="nucleotide sequence ID" value="NZ_LR732744.1"/>
</dbReference>
<feature type="region of interest" description="Disordered" evidence="1">
    <location>
        <begin position="88"/>
        <end position="124"/>
    </location>
</feature>
<organism evidence="2 3">
    <name type="scientific">Acinetobacter proteolyticus</name>
    <dbReference type="NCBI Taxonomy" id="1776741"/>
    <lineage>
        <taxon>Bacteria</taxon>
        <taxon>Pseudomonadati</taxon>
        <taxon>Pseudomonadota</taxon>
        <taxon>Gammaproteobacteria</taxon>
        <taxon>Moraxellales</taxon>
        <taxon>Moraxellaceae</taxon>
        <taxon>Acinetobacter</taxon>
    </lineage>
</organism>
<accession>A0A653KCM0</accession>
<gene>
    <name evidence="2" type="ORF">ACI8B_60090</name>
</gene>
<sequence length="124" mass="13959">MPTKNTSFSQTLSNLQRGNTLEELDNLLTEALQATQDTGKQSTITVKLTIKPNGNGVYKIIDDVKSTLPKFDKEPTVLFTDRDQQLVREDPRQQKLNLEQIDSAPAELKQIPTDNEKPVIKSLH</sequence>
<name>A0A653KCM0_9GAMM</name>
<dbReference type="AlphaFoldDB" id="A0A653KCM0"/>